<keyword evidence="2" id="KW-1185">Reference proteome</keyword>
<dbReference type="RefSeq" id="XP_065330369.1">
    <property type="nucleotide sequence ID" value="XM_065474297.1"/>
</dbReference>
<gene>
    <name evidence="1" type="ORF">VNE69_07289</name>
</gene>
<sequence>MEKYLNEFLGYGLYGTNLNRFNEEEIRTLCVDDSYEIYYTKDKEKLEKNLNGETIIKLTDFNTIMTDLNSLNIRVKYNIFKQNLAQYKWKEEYPYKVIDYLLNADEYVKSSELREKLNLDSKRIFYVTKILKRSEVLEQKREGSGVYYFKLDKKLLFKYENPTNDNYDTPMIPENLCTEIPLLDQIRNLIKNSPVGITTEDVKKNFGMSIRQGLNYLTKINELDREQYLCKEIFIGKIRRLLFFVSTDVVEKKKFTDKKFITVEDRMNALDQMLQDKKGFVITDESLRQFQINLNTNFLPCKKTIMSTALKCGHKIFTIKEKNECKTLIIHKDVNVVDYLNETEDRTQIEFKNSTEENLYNKFVLARNFIIKDNYYITNEKEKIRLLCDYLHNKNEDNYIILDENFFLEMNLKFLFKIIPIDILNVMASITQDCKFKDLKYDDLLNKLKRSNVTKNLKISITIKRILKKILDLEKIGLIEKYTKKENLNEEKANEYIINEQNANKSGLNKETVKDSKLLKDIEQNSKLNQEGEKIFKKTKLNENGEKNMKKLVDENYSINTTKDLVNKNTDREKVKDLLSNLIIIKLCTNYNELIDNIPTKNKKNVYMNYVNRIKCFNYLRYNKKATAYKIIKKFIKQNYTNIYKELMKYIDEAFGNMTEEEQETCAEPPNTQEFLYTKIKYDLLYNDLLNPLEYKDYSNIELILEKLREDGIVVCNERKITVQNCRIKSRLKYKLMKHLEIQDTRMQEYLNRDTIYKIYFVLFYEILVKTGSMEMNELLEKVKVCKDFEFINFCKIYSDVFEINDVDDLRIVSVNIEIDPLEFM</sequence>
<dbReference type="AlphaFoldDB" id="A0AAX4JE78"/>
<dbReference type="Proteomes" id="UP001334084">
    <property type="component" value="Chromosome 7"/>
</dbReference>
<organism evidence="1 2">
    <name type="scientific">Vairimorpha necatrix</name>
    <dbReference type="NCBI Taxonomy" id="6039"/>
    <lineage>
        <taxon>Eukaryota</taxon>
        <taxon>Fungi</taxon>
        <taxon>Fungi incertae sedis</taxon>
        <taxon>Microsporidia</taxon>
        <taxon>Nosematidae</taxon>
        <taxon>Vairimorpha</taxon>
    </lineage>
</organism>
<name>A0AAX4JE78_9MICR</name>
<dbReference type="EMBL" id="CP142732">
    <property type="protein sequence ID" value="WUR04224.1"/>
    <property type="molecule type" value="Genomic_DNA"/>
</dbReference>
<protein>
    <submittedName>
        <fullName evidence="1">Uncharacterized protein</fullName>
    </submittedName>
</protein>
<accession>A0AAX4JE78</accession>
<proteinExistence type="predicted"/>
<reference evidence="1" key="1">
    <citation type="journal article" date="2024" name="BMC Genomics">
        <title>Functional annotation of a divergent genome using sequence and structure-based similarity.</title>
        <authorList>
            <person name="Svedberg D."/>
            <person name="Winiger R.R."/>
            <person name="Berg A."/>
            <person name="Sharma H."/>
            <person name="Tellgren-Roth C."/>
            <person name="Debrunner-Vossbrinck B.A."/>
            <person name="Vossbrinck C.R."/>
            <person name="Barandun J."/>
        </authorList>
    </citation>
    <scope>NUCLEOTIDE SEQUENCE</scope>
    <source>
        <strain evidence="1">Illinois isolate</strain>
    </source>
</reference>
<dbReference type="KEGG" id="vnx:VNE69_07289"/>
<evidence type="ECO:0000313" key="2">
    <source>
        <dbReference type="Proteomes" id="UP001334084"/>
    </source>
</evidence>
<dbReference type="InterPro" id="IPR031541">
    <property type="entry name" value="HTH_micro"/>
</dbReference>
<evidence type="ECO:0000313" key="1">
    <source>
        <dbReference type="EMBL" id="WUR04224.1"/>
    </source>
</evidence>
<dbReference type="GeneID" id="90542045"/>
<dbReference type="Pfam" id="PF17007">
    <property type="entry name" value="HTH_micro"/>
    <property type="match status" value="1"/>
</dbReference>